<dbReference type="Proteomes" id="UP000007239">
    <property type="component" value="Chromosome"/>
</dbReference>
<dbReference type="InterPro" id="IPR015943">
    <property type="entry name" value="WD40/YVTN_repeat-like_dom_sf"/>
</dbReference>
<reference evidence="1" key="1">
    <citation type="submission" date="2011-05" db="EMBL/GenBank/DDBJ databases">
        <title>Complete sequence of Thermoanaerobacterium xylanolyticum LX-11.</title>
        <authorList>
            <consortium name="US DOE Joint Genome Institute"/>
            <person name="Lucas S."/>
            <person name="Han J."/>
            <person name="Lapidus A."/>
            <person name="Cheng J.-F."/>
            <person name="Goodwin L."/>
            <person name="Pitluck S."/>
            <person name="Peters L."/>
            <person name="Mikhailova N."/>
            <person name="Lu M."/>
            <person name="Han C."/>
            <person name="Tapia R."/>
            <person name="Land M."/>
            <person name="Hauser L."/>
            <person name="Kyrpides N."/>
            <person name="Ivanova N."/>
            <person name="Pagani I."/>
            <person name="Hemme C."/>
            <person name="Woyke T."/>
        </authorList>
    </citation>
    <scope>NUCLEOTIDE SEQUENCE</scope>
    <source>
        <strain evidence="1">LX-11</strain>
    </source>
</reference>
<dbReference type="SUPFAM" id="SSF50974">
    <property type="entry name" value="Nitrous oxide reductase, N-terminal domain"/>
    <property type="match status" value="1"/>
</dbReference>
<proteinExistence type="predicted"/>
<dbReference type="STRING" id="858215.Thexy_1679"/>
<dbReference type="AlphaFoldDB" id="F6BI34"/>
<name>F6BI34_THEXL</name>
<protein>
    <submittedName>
        <fullName evidence="1">40-residue YVTN family beta-propeller repeat protein</fullName>
    </submittedName>
</protein>
<keyword evidence="2" id="KW-1185">Reference proteome</keyword>
<evidence type="ECO:0000313" key="1">
    <source>
        <dbReference type="EMBL" id="AEF17708.1"/>
    </source>
</evidence>
<dbReference type="EMBL" id="CP002739">
    <property type="protein sequence ID" value="AEF17708.1"/>
    <property type="molecule type" value="Genomic_DNA"/>
</dbReference>
<organism evidence="1 2">
    <name type="scientific">Thermoanaerobacterium xylanolyticum (strain ATCC 49914 / DSM 7097 / LX-11)</name>
    <dbReference type="NCBI Taxonomy" id="858215"/>
    <lineage>
        <taxon>Bacteria</taxon>
        <taxon>Bacillati</taxon>
        <taxon>Bacillota</taxon>
        <taxon>Clostridia</taxon>
        <taxon>Thermoanaerobacterales</taxon>
        <taxon>Thermoanaerobacteraceae</taxon>
        <taxon>Thermoanaerobacterium</taxon>
    </lineage>
</organism>
<dbReference type="InterPro" id="IPR011045">
    <property type="entry name" value="N2O_reductase_N"/>
</dbReference>
<accession>F6BI34</accession>
<dbReference type="PANTHER" id="PTHR47197:SF3">
    <property type="entry name" value="DIHYDRO-HEME D1 DEHYDROGENASE"/>
    <property type="match status" value="1"/>
</dbReference>
<dbReference type="RefSeq" id="WP_013788443.1">
    <property type="nucleotide sequence ID" value="NC_015555.1"/>
</dbReference>
<evidence type="ECO:0000313" key="2">
    <source>
        <dbReference type="Proteomes" id="UP000007239"/>
    </source>
</evidence>
<dbReference type="KEGG" id="txy:Thexy_1679"/>
<gene>
    <name evidence="1" type="ordered locus">Thexy_1679</name>
</gene>
<dbReference type="InterPro" id="IPR051200">
    <property type="entry name" value="Host-pathogen_enzymatic-act"/>
</dbReference>
<dbReference type="eggNOG" id="COG3391">
    <property type="taxonomic scope" value="Bacteria"/>
</dbReference>
<dbReference type="PANTHER" id="PTHR47197">
    <property type="entry name" value="PROTEIN NIRF"/>
    <property type="match status" value="1"/>
</dbReference>
<dbReference type="HOGENOM" id="CLU_079908_0_0_9"/>
<dbReference type="Gene3D" id="2.130.10.10">
    <property type="entry name" value="YVTN repeat-like/Quinoprotein amine dehydrogenase"/>
    <property type="match status" value="1"/>
</dbReference>
<sequence>MKIFVANKGDDTISYISDNHTKAFLKLINDGFTYKSDKFHIPQKGPHRLLIDSRRKELYSLNVFDDSMSIIGINDFRLHDTVYIGSSPNDGMILNNRIYVLNGDADCLSVFDIMAGKIVEQVNVGFQPQSIIYSEKHNKIFVSNTNSDSISLIDPIDLHVEKTLSVKSKPFGMCLSDDEKFLFVANSYLETGLDGSISVYDIINDTFVDDIKCGKLPISVAFSKKYIFVVNSCSNTLMKIDLHTKKRTELFCGYMPVYVRVFKNHALITVSGENKLILVDIENLKIERKIEVGKEPDGLIFEA</sequence>